<sequence>MNEGNVKVVTNEANEERVCNALHRFYANNPHFNTVNGGQDDRMALRSEFPSRTTRLSKNECMRADVGRLTPEDREKSQWIMSTPKVSNWLRLDESNILGVRAKNVPDALYHPLSFTAALLTETLQRSTEFPVFSTESCAENKRLMKKSTEKPNYAIKLFRGLLELLEDDDVVFTILDSWSRLLGDRIEADKVIEKLSQTTKIFPRLAIKILVLDPLPSDSIHESADSELYLPDEIDGWKNHVSLSLLKASNERMLEDLKDVRNRKRELDESDSETYN</sequence>
<dbReference type="RefSeq" id="XP_045257603.1">
    <property type="nucleotide sequence ID" value="XM_045413042.1"/>
</dbReference>
<protein>
    <submittedName>
        <fullName evidence="2">Uncharacterized protein</fullName>
    </submittedName>
</protein>
<reference evidence="2" key="2">
    <citation type="submission" date="2020-03" db="EMBL/GenBank/DDBJ databases">
        <authorList>
            <person name="Fu F.-F."/>
            <person name="Chen J."/>
        </authorList>
    </citation>
    <scope>NUCLEOTIDE SEQUENCE</scope>
    <source>
        <strain evidence="2">Lc1</strain>
    </source>
</reference>
<gene>
    <name evidence="2" type="ORF">GCG54_00013183</name>
</gene>
<name>A0A8H4C797_COLGL</name>
<dbReference type="GeneID" id="69020299"/>
<comment type="caution">
    <text evidence="2">The sequence shown here is derived from an EMBL/GenBank/DDBJ whole genome shotgun (WGS) entry which is preliminary data.</text>
</comment>
<feature type="coiled-coil region" evidence="1">
    <location>
        <begin position="244"/>
        <end position="271"/>
    </location>
</feature>
<organism evidence="2 3">
    <name type="scientific">Colletotrichum gloeosporioides</name>
    <name type="common">Anthracnose fungus</name>
    <name type="synonym">Glomerella cingulata</name>
    <dbReference type="NCBI Taxonomy" id="474922"/>
    <lineage>
        <taxon>Eukaryota</taxon>
        <taxon>Fungi</taxon>
        <taxon>Dikarya</taxon>
        <taxon>Ascomycota</taxon>
        <taxon>Pezizomycotina</taxon>
        <taxon>Sordariomycetes</taxon>
        <taxon>Hypocreomycetidae</taxon>
        <taxon>Glomerellales</taxon>
        <taxon>Glomerellaceae</taxon>
        <taxon>Colletotrichum</taxon>
        <taxon>Colletotrichum gloeosporioides species complex</taxon>
    </lineage>
</organism>
<proteinExistence type="predicted"/>
<evidence type="ECO:0000256" key="1">
    <source>
        <dbReference type="SAM" id="Coils"/>
    </source>
</evidence>
<reference evidence="2" key="1">
    <citation type="journal article" date="2020" name="Phytopathology">
        <title>Genome sequence and comparative analysis of Colletotrichum gloeosporioides isolated from Liriodendron leaves.</title>
        <authorList>
            <person name="Fu F.F."/>
            <person name="Hao Z."/>
            <person name="Wang P."/>
            <person name="Lu Y."/>
            <person name="Xue L.J."/>
            <person name="Wei G."/>
            <person name="Tian Y."/>
            <person name="Baishi H."/>
            <person name="Xu H."/>
            <person name="Shi J."/>
            <person name="Cheng T."/>
            <person name="Wang G."/>
            <person name="Yi Y."/>
            <person name="Chen J."/>
        </authorList>
    </citation>
    <scope>NUCLEOTIDE SEQUENCE</scope>
    <source>
        <strain evidence="2">Lc1</strain>
    </source>
</reference>
<dbReference type="AlphaFoldDB" id="A0A8H4C797"/>
<dbReference type="Proteomes" id="UP000613401">
    <property type="component" value="Unassembled WGS sequence"/>
</dbReference>
<accession>A0A8H4C797</accession>
<dbReference type="EMBL" id="WVTB01000095">
    <property type="protein sequence ID" value="KAF3798443.1"/>
    <property type="molecule type" value="Genomic_DNA"/>
</dbReference>
<dbReference type="PANTHER" id="PTHR40619">
    <property type="entry name" value="FUNGAL STAND N-TERMINAL GOODBYE DOMAIN-CONTAINING PROTEIN"/>
    <property type="match status" value="1"/>
</dbReference>
<keyword evidence="3" id="KW-1185">Reference proteome</keyword>
<evidence type="ECO:0000313" key="3">
    <source>
        <dbReference type="Proteomes" id="UP000613401"/>
    </source>
</evidence>
<keyword evidence="1" id="KW-0175">Coiled coil</keyword>
<dbReference type="PANTHER" id="PTHR40619:SF3">
    <property type="entry name" value="FUNGAL STAND N-TERMINAL GOODBYE DOMAIN-CONTAINING PROTEIN"/>
    <property type="match status" value="1"/>
</dbReference>
<evidence type="ECO:0000313" key="2">
    <source>
        <dbReference type="EMBL" id="KAF3798443.1"/>
    </source>
</evidence>